<evidence type="ECO:0000256" key="2">
    <source>
        <dbReference type="SAM" id="MobiDB-lite"/>
    </source>
</evidence>
<dbReference type="Pfam" id="PF10650">
    <property type="entry name" value="zf-C3H1"/>
    <property type="match status" value="1"/>
</dbReference>
<feature type="compositionally biased region" description="Polar residues" evidence="2">
    <location>
        <begin position="359"/>
        <end position="377"/>
    </location>
</feature>
<reference evidence="4" key="1">
    <citation type="journal article" date="2014" name="Nat. Genet.">
        <title>Genome and transcriptome of the porcine whipworm Trichuris suis.</title>
        <authorList>
            <person name="Jex A.R."/>
            <person name="Nejsum P."/>
            <person name="Schwarz E.M."/>
            <person name="Hu L."/>
            <person name="Young N.D."/>
            <person name="Hall R.S."/>
            <person name="Korhonen P.K."/>
            <person name="Liao S."/>
            <person name="Thamsborg S."/>
            <person name="Xia J."/>
            <person name="Xu P."/>
            <person name="Wang S."/>
            <person name="Scheerlinck J.P."/>
            <person name="Hofmann A."/>
            <person name="Sternberg P.W."/>
            <person name="Wang J."/>
            <person name="Gasser R.B."/>
        </authorList>
    </citation>
    <scope>NUCLEOTIDE SEQUENCE [LARGE SCALE GENOMIC DNA]</scope>
    <source>
        <strain evidence="4">DCEP-RM93F</strain>
    </source>
</reference>
<keyword evidence="1" id="KW-0175">Coiled coil</keyword>
<feature type="compositionally biased region" description="Basic and acidic residues" evidence="2">
    <location>
        <begin position="193"/>
        <end position="202"/>
    </location>
</feature>
<feature type="compositionally biased region" description="Basic and acidic residues" evidence="2">
    <location>
        <begin position="384"/>
        <end position="397"/>
    </location>
</feature>
<feature type="compositionally biased region" description="Low complexity" evidence="2">
    <location>
        <begin position="112"/>
        <end position="127"/>
    </location>
</feature>
<protein>
    <recommendedName>
        <fullName evidence="3">Putative zinc-finger domain-containing protein</fullName>
    </recommendedName>
</protein>
<feature type="domain" description="Putative zinc-finger" evidence="3">
    <location>
        <begin position="832"/>
        <end position="850"/>
    </location>
</feature>
<feature type="region of interest" description="Disordered" evidence="2">
    <location>
        <begin position="348"/>
        <end position="397"/>
    </location>
</feature>
<feature type="compositionally biased region" description="Basic residues" evidence="2">
    <location>
        <begin position="214"/>
        <end position="223"/>
    </location>
</feature>
<evidence type="ECO:0000259" key="3">
    <source>
        <dbReference type="Pfam" id="PF10650"/>
    </source>
</evidence>
<feature type="compositionally biased region" description="Polar residues" evidence="2">
    <location>
        <begin position="584"/>
        <end position="594"/>
    </location>
</feature>
<evidence type="ECO:0000256" key="1">
    <source>
        <dbReference type="SAM" id="Coils"/>
    </source>
</evidence>
<feature type="region of interest" description="Disordered" evidence="2">
    <location>
        <begin position="193"/>
        <end position="322"/>
    </location>
</feature>
<feature type="coiled-coil region" evidence="1">
    <location>
        <begin position="656"/>
        <end position="697"/>
    </location>
</feature>
<dbReference type="PANTHER" id="PTHR21563:SF3">
    <property type="entry name" value="ZINC FINGER C3H1 DOMAIN-CONTAINING PROTEIN"/>
    <property type="match status" value="1"/>
</dbReference>
<gene>
    <name evidence="4" type="ORF">M514_08092</name>
</gene>
<feature type="compositionally biased region" description="Basic and acidic residues" evidence="2">
    <location>
        <begin position="83"/>
        <end position="93"/>
    </location>
</feature>
<sequence length="1570" mass="176849">MFGCELEEGELVDSPDSNVVEDYTREDMDMDITDKSESILIVRNQSARLHLLGTQRQPLIKDVPVSCDFKSMHPKDGNVSFQGERRAAFESHPSRRRQPLLSRDSVVDNDAAKATSTTNSAGTTNEAASKRRISIQSKGRAVCQSLLPYMGYGFRLGQADAQQQECTVDKLESDDDLSLFLLRFQLLKSLNRKEKLSGEKESNSSARSIQAKSSQKHSRRSRKRETNAGGSLTEQPEKRHAFKRSDDTENRFSRSNMSRGNETCSRPNLLPTPESSASEVSSSREEKMMVRCLERSSGVAESQRGAASKEKERPSSELDLNSEEHELRQYLIASMLENRRQKALLNQRSSSVGVVDGTSADSATQHSKSKSAASESGNKVEPTCSREVKKSDVSQKCAEERSVLVASNKAPTVPSGGKPLQQNSVIPSAAKEAPRQQAPAKPVPSSAATGVPVQVTAKQTIAQSHPLASFVRRERLLPGNRRYVRPLNAQENSKGLHSQRAITFQRNAHNNLNNRNRYKWTQAKASTSLSNPVRPSLFQNKSYRKDAVYRDEGYAAFVKQKQKPVIVVLDDADSSDEECKSAQPEEQQPTSSSKDSIESAVIAQAEKDASEALLAAFDSRVDTAGKELLFYEKKIEEDKQQLYTLHRQQNEEELYYRKSLNLRAKLQKELEKLDEKIEQHKMTMEATNKKIRVLQEVIEKGSIQKRLTELKLKSVKCASTAYKIKGGIGEQPTVDNASVEGAQEHVQILLNACVPHSSLTAEEKLMVEIRESLSLPSMEPKTNKRAATFNATSTTPLMWFRSFRLLPAIMAARGIPLSSPALSNNIDPMVVFCPYALNGSCANDDCPWQHPSDCQLSQKEILFDLLSYHPEAVIDANGNDSEVRNRLGSDESILLFSSDNSTFLCSELYCKQLCQSFGQTETTDDLMKFCVTRMKNFLPSTGVCFEQRRFVCRPKRRSMKRWVGMAPFTDKSHAGSVSLCQMEDVSHILNRNAELRCRLWDCIAQTRRLRTLLIKQGYCPKLWREFTSALADIIPNKRVLRHICHEALRLAPAFDTQLSCFVGCANFDEAFETFQRCLLWVQQESAQGPISGRIPVAVANFLRTTIQLECVTDALRVLESEILCSSNVIPKLDEDSAVSIWLMLIHVRLTGCLPNSISICQWDTICSSDIVMPWTFLVKKHASLLFELLYLAGSRLGSHSDVDKQTEPLRRIYEPLLLLLAETSTKERLTFWIRESVRMLRHNKEFIAFLLFEPKFDVLKELTVRQEVVQGCLKIYPQDFRFNYYWLTLLAKGHQWGDIIDFVAPLNGYMDGMFSSNGGQPPLMTQLRSAIANFKAVADQLGTHWEAYLLLSMLLKRISVAQDVSLLAKAFDEDTVEMLLSPSQQLCFLRELVELMRIFKVGQHALPAIFRSVLLALNRTEQICLGSLPKMIVRALIDFVSEVMPNQKDSILKEMLFRFGEEQTISFRLIDSLDADSPLWCHLVQSSAHKLLTIERYLTCIQRACQKDNRLLVSDLLFSFIEYGACAFQLTSNRLQALFVLKHGLQAFPTCPELLCQLEAFRASSEESAF</sequence>
<dbReference type="EMBL" id="KL367474">
    <property type="protein sequence ID" value="KFD73265.1"/>
    <property type="molecule type" value="Genomic_DNA"/>
</dbReference>
<feature type="compositionally biased region" description="Basic and acidic residues" evidence="2">
    <location>
        <begin position="235"/>
        <end position="252"/>
    </location>
</feature>
<feature type="region of interest" description="Disordered" evidence="2">
    <location>
        <begin position="74"/>
        <end position="134"/>
    </location>
</feature>
<feature type="region of interest" description="Disordered" evidence="2">
    <location>
        <begin position="428"/>
        <end position="447"/>
    </location>
</feature>
<dbReference type="InterPro" id="IPR039278">
    <property type="entry name" value="Red1"/>
</dbReference>
<feature type="region of interest" description="Disordered" evidence="2">
    <location>
        <begin position="573"/>
        <end position="599"/>
    </location>
</feature>
<dbReference type="PANTHER" id="PTHR21563">
    <property type="entry name" value="ZINC FINGER C3H1 DOMAIN-CONTAINING PROTEIN"/>
    <property type="match status" value="1"/>
</dbReference>
<organism evidence="4">
    <name type="scientific">Trichuris suis</name>
    <name type="common">pig whipworm</name>
    <dbReference type="NCBI Taxonomy" id="68888"/>
    <lineage>
        <taxon>Eukaryota</taxon>
        <taxon>Metazoa</taxon>
        <taxon>Ecdysozoa</taxon>
        <taxon>Nematoda</taxon>
        <taxon>Enoplea</taxon>
        <taxon>Dorylaimia</taxon>
        <taxon>Trichinellida</taxon>
        <taxon>Trichuridae</taxon>
        <taxon>Trichuris</taxon>
    </lineage>
</organism>
<accession>A0A085NUW9</accession>
<name>A0A085NUW9_9BILA</name>
<feature type="compositionally biased region" description="Basic and acidic residues" evidence="2">
    <location>
        <begin position="282"/>
        <end position="294"/>
    </location>
</feature>
<dbReference type="InterPro" id="IPR019607">
    <property type="entry name" value="Putative_zinc-finger_domain"/>
</dbReference>
<dbReference type="Proteomes" id="UP000030758">
    <property type="component" value="Unassembled WGS sequence"/>
</dbReference>
<feature type="compositionally biased region" description="Basic and acidic residues" evidence="2">
    <location>
        <begin position="307"/>
        <end position="322"/>
    </location>
</feature>
<feature type="compositionally biased region" description="Polar residues" evidence="2">
    <location>
        <begin position="253"/>
        <end position="266"/>
    </location>
</feature>
<dbReference type="GO" id="GO:0005634">
    <property type="term" value="C:nucleus"/>
    <property type="evidence" value="ECO:0007669"/>
    <property type="project" value="TreeGrafter"/>
</dbReference>
<dbReference type="GO" id="GO:0000178">
    <property type="term" value="C:exosome (RNase complex)"/>
    <property type="evidence" value="ECO:0007669"/>
    <property type="project" value="TreeGrafter"/>
</dbReference>
<evidence type="ECO:0000313" key="4">
    <source>
        <dbReference type="EMBL" id="KFD73265.1"/>
    </source>
</evidence>
<proteinExistence type="predicted"/>